<reference evidence="2 3" key="1">
    <citation type="submission" date="2017-11" db="EMBL/GenBank/DDBJ databases">
        <title>De novo assembly and phasing of dikaryotic genomes from two isolates of Puccinia coronata f. sp. avenae, the causal agent of oat crown rust.</title>
        <authorList>
            <person name="Miller M.E."/>
            <person name="Zhang Y."/>
            <person name="Omidvar V."/>
            <person name="Sperschneider J."/>
            <person name="Schwessinger B."/>
            <person name="Raley C."/>
            <person name="Palmer J.M."/>
            <person name="Garnica D."/>
            <person name="Upadhyaya N."/>
            <person name="Rathjen J."/>
            <person name="Taylor J.M."/>
            <person name="Park R.F."/>
            <person name="Dodds P.N."/>
            <person name="Hirsch C.D."/>
            <person name="Kianian S.F."/>
            <person name="Figueroa M."/>
        </authorList>
    </citation>
    <scope>NUCLEOTIDE SEQUENCE [LARGE SCALE GENOMIC DNA]</scope>
    <source>
        <strain evidence="2">12SD80</strain>
    </source>
</reference>
<dbReference type="AlphaFoldDB" id="A0A2N5UQ73"/>
<organism evidence="2 3">
    <name type="scientific">Puccinia coronata f. sp. avenae</name>
    <dbReference type="NCBI Taxonomy" id="200324"/>
    <lineage>
        <taxon>Eukaryota</taxon>
        <taxon>Fungi</taxon>
        <taxon>Dikarya</taxon>
        <taxon>Basidiomycota</taxon>
        <taxon>Pucciniomycotina</taxon>
        <taxon>Pucciniomycetes</taxon>
        <taxon>Pucciniales</taxon>
        <taxon>Pucciniaceae</taxon>
        <taxon>Puccinia</taxon>
    </lineage>
</organism>
<proteinExistence type="predicted"/>
<gene>
    <name evidence="2" type="ORF">PCASD_07875</name>
</gene>
<feature type="compositionally biased region" description="Basic and acidic residues" evidence="1">
    <location>
        <begin position="1"/>
        <end position="22"/>
    </location>
</feature>
<feature type="region of interest" description="Disordered" evidence="1">
    <location>
        <begin position="1"/>
        <end position="34"/>
    </location>
</feature>
<dbReference type="Proteomes" id="UP000235392">
    <property type="component" value="Unassembled WGS sequence"/>
</dbReference>
<feature type="compositionally biased region" description="Polar residues" evidence="1">
    <location>
        <begin position="23"/>
        <end position="34"/>
    </location>
</feature>
<protein>
    <submittedName>
        <fullName evidence="2">Uncharacterized protein</fullName>
    </submittedName>
</protein>
<comment type="caution">
    <text evidence="2">The sequence shown here is derived from an EMBL/GenBank/DDBJ whole genome shotgun (WGS) entry which is preliminary data.</text>
</comment>
<evidence type="ECO:0000313" key="3">
    <source>
        <dbReference type="Proteomes" id="UP000235392"/>
    </source>
</evidence>
<dbReference type="EMBL" id="PGCI01000109">
    <property type="protein sequence ID" value="PLW39901.1"/>
    <property type="molecule type" value="Genomic_DNA"/>
</dbReference>
<evidence type="ECO:0000256" key="1">
    <source>
        <dbReference type="SAM" id="MobiDB-lite"/>
    </source>
</evidence>
<name>A0A2N5UQ73_9BASI</name>
<evidence type="ECO:0000313" key="2">
    <source>
        <dbReference type="EMBL" id="PLW39901.1"/>
    </source>
</evidence>
<accession>A0A2N5UQ73</accession>
<sequence length="289" mass="33267">MTQDKTIIKQEPQDKPVIKQESESNTDMPDNPTHTNIPRFIHLDFVLFANQQSMLDRPSNLEYGQIAFDKLTPKEHIPPMEINLQGTTVDHFKTMVSHHLNIHCRYLLVWLIVKEAEEEDAIEWTYRVCDSVDGDSSFTEEKSFSGYGHKGFSEFLAAAQALSRMARLHVDLRMARPLPKPEPMVDTSDMEHYQLATSPPLASSNRAQNRLPPPDENNLSMAEFLAFCKIPRRERKIWKLLERHEFYHWSAFQGVTKLELRRLGFAFGAVQLLHAGVIRYEAFLAASSD</sequence>